<gene>
    <name evidence="1" type="ORF">E2562_004074</name>
</gene>
<comment type="caution">
    <text evidence="1">The sequence shown here is derived from an EMBL/GenBank/DDBJ whole genome shotgun (WGS) entry which is preliminary data.</text>
</comment>
<organism evidence="1 2">
    <name type="scientific">Oryza meyeriana var. granulata</name>
    <dbReference type="NCBI Taxonomy" id="110450"/>
    <lineage>
        <taxon>Eukaryota</taxon>
        <taxon>Viridiplantae</taxon>
        <taxon>Streptophyta</taxon>
        <taxon>Embryophyta</taxon>
        <taxon>Tracheophyta</taxon>
        <taxon>Spermatophyta</taxon>
        <taxon>Magnoliopsida</taxon>
        <taxon>Liliopsida</taxon>
        <taxon>Poales</taxon>
        <taxon>Poaceae</taxon>
        <taxon>BOP clade</taxon>
        <taxon>Oryzoideae</taxon>
        <taxon>Oryzeae</taxon>
        <taxon>Oryzinae</taxon>
        <taxon>Oryza</taxon>
        <taxon>Oryza meyeriana</taxon>
    </lineage>
</organism>
<keyword evidence="2" id="KW-1185">Reference proteome</keyword>
<protein>
    <submittedName>
        <fullName evidence="1">Uncharacterized protein</fullName>
    </submittedName>
</protein>
<evidence type="ECO:0000313" key="1">
    <source>
        <dbReference type="EMBL" id="KAF0887870.1"/>
    </source>
</evidence>
<dbReference type="AlphaFoldDB" id="A0A6G1BIW4"/>
<dbReference type="Proteomes" id="UP000479710">
    <property type="component" value="Unassembled WGS sequence"/>
</dbReference>
<dbReference type="OrthoDB" id="685265at2759"/>
<reference evidence="1 2" key="1">
    <citation type="submission" date="2019-11" db="EMBL/GenBank/DDBJ databases">
        <title>Whole genome sequence of Oryza granulata.</title>
        <authorList>
            <person name="Li W."/>
        </authorList>
    </citation>
    <scope>NUCLEOTIDE SEQUENCE [LARGE SCALE GENOMIC DNA]</scope>
    <source>
        <strain evidence="2">cv. Menghai</strain>
        <tissue evidence="1">Leaf</tissue>
    </source>
</reference>
<dbReference type="EMBL" id="SPHZ02000012">
    <property type="protein sequence ID" value="KAF0887870.1"/>
    <property type="molecule type" value="Genomic_DNA"/>
</dbReference>
<sequence length="74" mass="8224">MADSCCTYMHELDDIHRWLPAEILRDIGIVGPAERRCLAVVEDLAARLDVVVGSAVERTQQHHAVPPSRVANSY</sequence>
<accession>A0A6G1BIW4</accession>
<name>A0A6G1BIW4_9ORYZ</name>
<evidence type="ECO:0000313" key="2">
    <source>
        <dbReference type="Proteomes" id="UP000479710"/>
    </source>
</evidence>
<proteinExistence type="predicted"/>